<reference evidence="1 2" key="1">
    <citation type="journal article" date="2014" name="Genome Biol. Evol.">
        <title>The secreted proteins of Achlya hypogyna and Thraustotheca clavata identify the ancestral oomycete secretome and reveal gene acquisitions by horizontal gene transfer.</title>
        <authorList>
            <person name="Misner I."/>
            <person name="Blouin N."/>
            <person name="Leonard G."/>
            <person name="Richards T.A."/>
            <person name="Lane C.E."/>
        </authorList>
    </citation>
    <scope>NUCLEOTIDE SEQUENCE [LARGE SCALE GENOMIC DNA]</scope>
    <source>
        <strain evidence="1 2">ATCC 34112</strain>
    </source>
</reference>
<dbReference type="OrthoDB" id="79600at2759"/>
<protein>
    <submittedName>
        <fullName evidence="1">Uncharacterized protein</fullName>
    </submittedName>
</protein>
<accession>A0A1V9ZBP3</accession>
<dbReference type="EMBL" id="JNBS01002115">
    <property type="protein sequence ID" value="OQR95404.1"/>
    <property type="molecule type" value="Genomic_DNA"/>
</dbReference>
<dbReference type="Proteomes" id="UP000243217">
    <property type="component" value="Unassembled WGS sequence"/>
</dbReference>
<gene>
    <name evidence="1" type="ORF">THRCLA_22147</name>
</gene>
<proteinExistence type="predicted"/>
<keyword evidence="2" id="KW-1185">Reference proteome</keyword>
<name>A0A1V9ZBP3_9STRA</name>
<evidence type="ECO:0000313" key="2">
    <source>
        <dbReference type="Proteomes" id="UP000243217"/>
    </source>
</evidence>
<sequence>MSSLHCKYAYKQCSAPRAIKRNGNLHNLCAYHRQRANAVQKKHISKRSRMLMASPMSEQVIEDDELLANVLIELACAPEPIRFDTPNQVSPAIDSETLTLLLGLGA</sequence>
<evidence type="ECO:0000313" key="1">
    <source>
        <dbReference type="EMBL" id="OQR95404.1"/>
    </source>
</evidence>
<dbReference type="AlphaFoldDB" id="A0A1V9ZBP3"/>
<comment type="caution">
    <text evidence="1">The sequence shown here is derived from an EMBL/GenBank/DDBJ whole genome shotgun (WGS) entry which is preliminary data.</text>
</comment>
<organism evidence="1 2">
    <name type="scientific">Thraustotheca clavata</name>
    <dbReference type="NCBI Taxonomy" id="74557"/>
    <lineage>
        <taxon>Eukaryota</taxon>
        <taxon>Sar</taxon>
        <taxon>Stramenopiles</taxon>
        <taxon>Oomycota</taxon>
        <taxon>Saprolegniomycetes</taxon>
        <taxon>Saprolegniales</taxon>
        <taxon>Achlyaceae</taxon>
        <taxon>Thraustotheca</taxon>
    </lineage>
</organism>